<organism evidence="2">
    <name type="scientific">Zea mays</name>
    <name type="common">Maize</name>
    <dbReference type="NCBI Taxonomy" id="4577"/>
    <lineage>
        <taxon>Eukaryota</taxon>
        <taxon>Viridiplantae</taxon>
        <taxon>Streptophyta</taxon>
        <taxon>Embryophyta</taxon>
        <taxon>Tracheophyta</taxon>
        <taxon>Spermatophyta</taxon>
        <taxon>Magnoliopsida</taxon>
        <taxon>Liliopsida</taxon>
        <taxon>Poales</taxon>
        <taxon>Poaceae</taxon>
        <taxon>PACMAD clade</taxon>
        <taxon>Panicoideae</taxon>
        <taxon>Andropogonodae</taxon>
        <taxon>Andropogoneae</taxon>
        <taxon>Tripsacinae</taxon>
        <taxon>Zea</taxon>
    </lineage>
</organism>
<gene>
    <name evidence="2" type="ORF">ZEAMMB73_Zm00001d012456</name>
</gene>
<sequence length="125" mass="13251">AIQGARGTSTPQSQPSALSLSPFKNYSRSNCPNTEQLRVQERGAPGGRERRGGAHLPRALLQPQGRRPHRPGAGAGGGREPAGALPDDDLRRVQALRQEQGRQGQGADRGSQGPGNTRKSIIDDD</sequence>
<dbReference type="EMBL" id="CM000784">
    <property type="protein sequence ID" value="AQK99589.1"/>
    <property type="molecule type" value="Genomic_DNA"/>
</dbReference>
<evidence type="ECO:0000313" key="2">
    <source>
        <dbReference type="EMBL" id="AQK99589.1"/>
    </source>
</evidence>
<proteinExistence type="predicted"/>
<feature type="region of interest" description="Disordered" evidence="1">
    <location>
        <begin position="1"/>
        <end position="125"/>
    </location>
</feature>
<feature type="compositionally biased region" description="Low complexity" evidence="1">
    <location>
        <begin position="8"/>
        <end position="21"/>
    </location>
</feature>
<evidence type="ECO:0000256" key="1">
    <source>
        <dbReference type="SAM" id="MobiDB-lite"/>
    </source>
</evidence>
<reference evidence="2" key="1">
    <citation type="submission" date="2015-12" db="EMBL/GenBank/DDBJ databases">
        <title>Update maize B73 reference genome by single molecule sequencing technologies.</title>
        <authorList>
            <consortium name="Maize Genome Sequencing Project"/>
            <person name="Ware D."/>
        </authorList>
    </citation>
    <scope>NUCLEOTIDE SEQUENCE</scope>
    <source>
        <tissue evidence="2">Seedling</tissue>
    </source>
</reference>
<name>A0A1D6G8X3_MAIZE</name>
<protein>
    <submittedName>
        <fullName evidence="2">Jasmonate-regulated gene 21</fullName>
    </submittedName>
</protein>
<feature type="non-terminal residue" evidence="2">
    <location>
        <position position="1"/>
    </location>
</feature>
<feature type="compositionally biased region" description="Polar residues" evidence="1">
    <location>
        <begin position="22"/>
        <end position="37"/>
    </location>
</feature>
<accession>A0A1D6G8X3</accession>
<dbReference type="AlphaFoldDB" id="A0A1D6G8X3"/>